<dbReference type="EC" id="3.1.4.4" evidence="1"/>
<feature type="compositionally biased region" description="Low complexity" evidence="6">
    <location>
        <begin position="651"/>
        <end position="670"/>
    </location>
</feature>
<feature type="domain" description="PLD phosphodiesterase" evidence="7">
    <location>
        <begin position="1043"/>
        <end position="1070"/>
    </location>
</feature>
<feature type="compositionally biased region" description="Low complexity" evidence="6">
    <location>
        <begin position="715"/>
        <end position="725"/>
    </location>
</feature>
<feature type="compositionally biased region" description="Gly residues" evidence="6">
    <location>
        <begin position="765"/>
        <end position="774"/>
    </location>
</feature>
<keyword evidence="3" id="KW-0378">Hydrolase</keyword>
<feature type="compositionally biased region" description="Low complexity" evidence="6">
    <location>
        <begin position="484"/>
        <end position="533"/>
    </location>
</feature>
<feature type="compositionally biased region" description="Polar residues" evidence="6">
    <location>
        <begin position="634"/>
        <end position="650"/>
    </location>
</feature>
<feature type="compositionally biased region" description="Low complexity" evidence="6">
    <location>
        <begin position="439"/>
        <end position="470"/>
    </location>
</feature>
<dbReference type="PANTHER" id="PTHR18896">
    <property type="entry name" value="PHOSPHOLIPASE D"/>
    <property type="match status" value="1"/>
</dbReference>
<dbReference type="EMBL" id="JBFXLU010000431">
    <property type="protein sequence ID" value="KAL2826584.1"/>
    <property type="molecule type" value="Genomic_DNA"/>
</dbReference>
<feature type="compositionally biased region" description="Low complexity" evidence="6">
    <location>
        <begin position="609"/>
        <end position="633"/>
    </location>
</feature>
<gene>
    <name evidence="8" type="ORF">BJY01DRAFT_145254</name>
</gene>
<sequence>MSHNQDDLAYGQYHGDSQRAGEQGSTRSLVGDTFNMLKSKYKTHQGSQSGAPPPGNQNQPPSQGYASPAYGSPYDQSTGQSYPSYNNPGPNQSSPNQGKPPKQDKVSGLFGKFQGVVADLGGEVAQRLGTAIDPQGYAEYGAKPQSQHRFGSFAPQRQGNDVQWYVDGCSYFYAVSKALETARESIWILDWWLSPELYLRRPPAKNEQYRLDRLLHAAAQRGVKVNIIVYKEVTQALTLSSAHTKHHLEDLHQNIAVFRHPDHLPDRQGLTASISSSFQNLSLDALKLGQMSVDAMKGVYGIHEGVILYWAHHEKLCLIDGTVAFMGGLDLCYGRWDTHQHALSDVHDNPSDIVFTGQDYNNARVLDFTDVAHPEQNKLDRTKTSRMGWSDVAVSFHGPAVADLRHLFVERWNFLYDTKYQSRNNTRFSRLALYGNPAQQPHQQQQGSQQQSPNQPSSQQQPGQQSYTPSPQAPTQSTQLSWNQQQPAQQSYTPSSQPPTQSTQSTQSAQTAQPSWNQQQSAQQSYTASPQPSTHLTQPSWNQQQNTYQPGQQQPSQPSYSPQPPASQSPQPNYSQQLPSYQHGQQQLAPQSYTPGQHPPSQSPLPDYAQQQASYQPSQQQSSTPSYPLSTQPVNQTPQEIYSHQQSPINQSGQQFQSPSPQPSWNQQQSAHQPGQHHPDQQSYHGTPQTSSQTSQQNYSYTGQSFPPPPPGPAPSQSSGQEQSPYFAPPPSQPTQDASYSSSRGVSDYYDNGQGDRDRASGARPGHGSGGYGSGSSFVPQRFRENFNSLRGELAGQIHQYQDRFTSGSLGRPQQRGNMTCQVLRSCGKWSNGTPTEHSIADAYCEIIRNSEHFIYIENQFFITATGDKQKPVKNKIGAAIVERVLRAARAGQKYKIIIVIPCVPCFAGDLADEAALGTRAIMEFQYNSINRGGNSIMELIAKEGYNPMEYIRFYNLRNYDRIKYTDPRLAPQSTTGGFGPAHRPAFDTSVYQSHTPSAAPGPKSGSGQWNTVSACYMLNGPDLRSIPWEGPSEAEVDAFVTEELYVHSKVMIADDRVVICGSANINDRSQLGDHDSEIAVLIEDMTPVQSVMNGRQWTASRFASSLRRHLFRKHLGLLPPQDYEHVNDHFDFDSPESQVVADPLADTFLSLWNTRAHTNTEVFREVFHSVPDDTVRNWTTYKEFYGYYFKNADKLAFGEKIDGPPAPYKYGHVVSEKFPGPEGVQRVKELLSQVKGTLVEMPLMFLCEEDVAESGLTLNDLTEPLYT</sequence>
<evidence type="ECO:0000256" key="2">
    <source>
        <dbReference type="ARBA" id="ARBA00022737"/>
    </source>
</evidence>
<accession>A0ABR4IFU8</accession>
<evidence type="ECO:0000256" key="6">
    <source>
        <dbReference type="SAM" id="MobiDB-lite"/>
    </source>
</evidence>
<reference evidence="8 9" key="1">
    <citation type="submission" date="2024-07" db="EMBL/GenBank/DDBJ databases">
        <title>Section-level genome sequencing and comparative genomics of Aspergillus sections Usti and Cavernicolus.</title>
        <authorList>
            <consortium name="Lawrence Berkeley National Laboratory"/>
            <person name="Nybo J.L."/>
            <person name="Vesth T.C."/>
            <person name="Theobald S."/>
            <person name="Frisvad J.C."/>
            <person name="Larsen T.O."/>
            <person name="Kjaerboelling I."/>
            <person name="Rothschild-Mancinelli K."/>
            <person name="Lyhne E.K."/>
            <person name="Kogle M.E."/>
            <person name="Barry K."/>
            <person name="Clum A."/>
            <person name="Na H."/>
            <person name="Ledsgaard L."/>
            <person name="Lin J."/>
            <person name="Lipzen A."/>
            <person name="Kuo A."/>
            <person name="Riley R."/>
            <person name="Mondo S."/>
            <person name="Labutti K."/>
            <person name="Haridas S."/>
            <person name="Pangalinan J."/>
            <person name="Salamov A.A."/>
            <person name="Simmons B.A."/>
            <person name="Magnuson J.K."/>
            <person name="Chen J."/>
            <person name="Drula E."/>
            <person name="Henrissat B."/>
            <person name="Wiebenga A."/>
            <person name="Lubbers R.J."/>
            <person name="Gomes A.C."/>
            <person name="Makela M.R."/>
            <person name="Stajich J."/>
            <person name="Grigoriev I.V."/>
            <person name="Mortensen U.H."/>
            <person name="De Vries R.P."/>
            <person name="Baker S.E."/>
            <person name="Andersen M.R."/>
        </authorList>
    </citation>
    <scope>NUCLEOTIDE SEQUENCE [LARGE SCALE GENOMIC DNA]</scope>
    <source>
        <strain evidence="8 9">CBS 123904</strain>
    </source>
</reference>
<dbReference type="InterPro" id="IPR015679">
    <property type="entry name" value="PLipase_D_fam"/>
</dbReference>
<keyword evidence="5" id="KW-0443">Lipid metabolism</keyword>
<dbReference type="CDD" id="cd09141">
    <property type="entry name" value="PLDc_vPLD1_2_yPLD_like_2"/>
    <property type="match status" value="1"/>
</dbReference>
<evidence type="ECO:0000313" key="8">
    <source>
        <dbReference type="EMBL" id="KAL2826584.1"/>
    </source>
</evidence>
<proteinExistence type="predicted"/>
<evidence type="ECO:0000256" key="4">
    <source>
        <dbReference type="ARBA" id="ARBA00022963"/>
    </source>
</evidence>
<dbReference type="PANTHER" id="PTHR18896:SF186">
    <property type="entry name" value="PHOSPHOLIPASE D"/>
    <property type="match status" value="1"/>
</dbReference>
<evidence type="ECO:0000256" key="5">
    <source>
        <dbReference type="ARBA" id="ARBA00023098"/>
    </source>
</evidence>
<feature type="domain" description="PLD phosphodiesterase" evidence="7">
    <location>
        <begin position="308"/>
        <end position="335"/>
    </location>
</feature>
<evidence type="ECO:0000259" key="7">
    <source>
        <dbReference type="PROSITE" id="PS50035"/>
    </source>
</evidence>
<feature type="compositionally biased region" description="Polar residues" evidence="6">
    <location>
        <begin position="583"/>
        <end position="595"/>
    </location>
</feature>
<feature type="compositionally biased region" description="Low complexity" evidence="6">
    <location>
        <begin position="568"/>
        <end position="582"/>
    </location>
</feature>
<protein>
    <recommendedName>
        <fullName evidence="1">phospholipase D</fullName>
        <ecNumber evidence="1">3.1.4.4</ecNumber>
    </recommendedName>
</protein>
<dbReference type="SMART" id="SM00155">
    <property type="entry name" value="PLDc"/>
    <property type="match status" value="2"/>
</dbReference>
<dbReference type="InterPro" id="IPR025202">
    <property type="entry name" value="PLD-like_dom"/>
</dbReference>
<organism evidence="8 9">
    <name type="scientific">Aspergillus pseudoustus</name>
    <dbReference type="NCBI Taxonomy" id="1810923"/>
    <lineage>
        <taxon>Eukaryota</taxon>
        <taxon>Fungi</taxon>
        <taxon>Dikarya</taxon>
        <taxon>Ascomycota</taxon>
        <taxon>Pezizomycotina</taxon>
        <taxon>Eurotiomycetes</taxon>
        <taxon>Eurotiomycetidae</taxon>
        <taxon>Eurotiales</taxon>
        <taxon>Aspergillaceae</taxon>
        <taxon>Aspergillus</taxon>
        <taxon>Aspergillus subgen. Nidulantes</taxon>
    </lineage>
</organism>
<dbReference type="Gene3D" id="3.30.870.10">
    <property type="entry name" value="Endonuclease Chain A"/>
    <property type="match status" value="3"/>
</dbReference>
<feature type="compositionally biased region" description="Polar residues" evidence="6">
    <location>
        <begin position="473"/>
        <end position="483"/>
    </location>
</feature>
<dbReference type="Pfam" id="PF13091">
    <property type="entry name" value="PLDc_2"/>
    <property type="match status" value="1"/>
</dbReference>
<dbReference type="CDD" id="cd09138">
    <property type="entry name" value="PLDc_vPLD1_2_yPLD_like_1"/>
    <property type="match status" value="1"/>
</dbReference>
<evidence type="ECO:0000256" key="1">
    <source>
        <dbReference type="ARBA" id="ARBA00012027"/>
    </source>
</evidence>
<name>A0ABR4IFU8_9EURO</name>
<dbReference type="Proteomes" id="UP001610446">
    <property type="component" value="Unassembled WGS sequence"/>
</dbReference>
<evidence type="ECO:0000313" key="9">
    <source>
        <dbReference type="Proteomes" id="UP001610446"/>
    </source>
</evidence>
<keyword evidence="9" id="KW-1185">Reference proteome</keyword>
<feature type="region of interest" description="Disordered" evidence="6">
    <location>
        <begin position="1"/>
        <end position="107"/>
    </location>
</feature>
<dbReference type="PROSITE" id="PS50035">
    <property type="entry name" value="PLD"/>
    <property type="match status" value="2"/>
</dbReference>
<comment type="caution">
    <text evidence="8">The sequence shown here is derived from an EMBL/GenBank/DDBJ whole genome shotgun (WGS) entry which is preliminary data.</text>
</comment>
<dbReference type="InterPro" id="IPR001736">
    <property type="entry name" value="PLipase_D/transphosphatidylase"/>
</dbReference>
<feature type="compositionally biased region" description="Low complexity" evidence="6">
    <location>
        <begin position="686"/>
        <end position="705"/>
    </location>
</feature>
<keyword evidence="4" id="KW-0442">Lipid degradation</keyword>
<dbReference type="SUPFAM" id="SSF56024">
    <property type="entry name" value="Phospholipase D/nuclease"/>
    <property type="match status" value="2"/>
</dbReference>
<evidence type="ECO:0000256" key="3">
    <source>
        <dbReference type="ARBA" id="ARBA00022801"/>
    </source>
</evidence>
<feature type="compositionally biased region" description="Polar residues" evidence="6">
    <location>
        <begin position="734"/>
        <end position="745"/>
    </location>
</feature>
<feature type="compositionally biased region" description="Low complexity" evidence="6">
    <location>
        <begin position="80"/>
        <end position="97"/>
    </location>
</feature>
<feature type="compositionally biased region" description="Low complexity" evidence="6">
    <location>
        <begin position="542"/>
        <end position="560"/>
    </location>
</feature>
<keyword evidence="2" id="KW-0677">Repeat</keyword>
<feature type="region of interest" description="Disordered" evidence="6">
    <location>
        <begin position="437"/>
        <end position="780"/>
    </location>
</feature>